<dbReference type="GO" id="GO:0080120">
    <property type="term" value="P:CAAX-box protein maturation"/>
    <property type="evidence" value="ECO:0007669"/>
    <property type="project" value="UniProtKB-ARBA"/>
</dbReference>
<evidence type="ECO:0000256" key="1">
    <source>
        <dbReference type="SAM" id="Phobius"/>
    </source>
</evidence>
<dbReference type="PANTHER" id="PTHR35797:SF1">
    <property type="entry name" value="PROTEASE"/>
    <property type="match status" value="1"/>
</dbReference>
<protein>
    <recommendedName>
        <fullName evidence="2">CAAX prenyl protease 2/Lysostaphin resistance protein A-like domain-containing protein</fullName>
    </recommendedName>
</protein>
<dbReference type="InterPro" id="IPR042150">
    <property type="entry name" value="MmRce1-like"/>
</dbReference>
<dbReference type="AlphaFoldDB" id="A0A919IQW5"/>
<evidence type="ECO:0000259" key="2">
    <source>
        <dbReference type="Pfam" id="PF02517"/>
    </source>
</evidence>
<feature type="transmembrane region" description="Helical" evidence="1">
    <location>
        <begin position="179"/>
        <end position="197"/>
    </location>
</feature>
<dbReference type="InterPro" id="IPR003675">
    <property type="entry name" value="Rce1/LyrA-like_dom"/>
</dbReference>
<keyword evidence="1" id="KW-0472">Membrane</keyword>
<keyword evidence="1" id="KW-0812">Transmembrane</keyword>
<reference evidence="3" key="1">
    <citation type="submission" date="2021-01" db="EMBL/GenBank/DDBJ databases">
        <title>Whole genome shotgun sequence of Actinoplanes cyaneus NBRC 14990.</title>
        <authorList>
            <person name="Komaki H."/>
            <person name="Tamura T."/>
        </authorList>
    </citation>
    <scope>NUCLEOTIDE SEQUENCE</scope>
    <source>
        <strain evidence="3">NBRC 14990</strain>
    </source>
</reference>
<comment type="caution">
    <text evidence="3">The sequence shown here is derived from an EMBL/GenBank/DDBJ whole genome shotgun (WGS) entry which is preliminary data.</text>
</comment>
<evidence type="ECO:0000313" key="3">
    <source>
        <dbReference type="EMBL" id="GID69556.1"/>
    </source>
</evidence>
<gene>
    <name evidence="3" type="ORF">Acy02nite_74370</name>
</gene>
<accession>A0A919IQW5</accession>
<feature type="transmembrane region" description="Helical" evidence="1">
    <location>
        <begin position="109"/>
        <end position="128"/>
    </location>
</feature>
<feature type="domain" description="CAAX prenyl protease 2/Lysostaphin resistance protein A-like" evidence="2">
    <location>
        <begin position="114"/>
        <end position="216"/>
    </location>
</feature>
<feature type="transmembrane region" description="Helical" evidence="1">
    <location>
        <begin position="79"/>
        <end position="103"/>
    </location>
</feature>
<name>A0A919IQW5_9ACTN</name>
<evidence type="ECO:0000313" key="4">
    <source>
        <dbReference type="Proteomes" id="UP000619479"/>
    </source>
</evidence>
<feature type="transmembrane region" description="Helical" evidence="1">
    <location>
        <begin position="238"/>
        <end position="258"/>
    </location>
</feature>
<dbReference type="Pfam" id="PF02517">
    <property type="entry name" value="Rce1-like"/>
    <property type="match status" value="1"/>
</dbReference>
<organism evidence="3 4">
    <name type="scientific">Actinoplanes cyaneus</name>
    <dbReference type="NCBI Taxonomy" id="52696"/>
    <lineage>
        <taxon>Bacteria</taxon>
        <taxon>Bacillati</taxon>
        <taxon>Actinomycetota</taxon>
        <taxon>Actinomycetes</taxon>
        <taxon>Micromonosporales</taxon>
        <taxon>Micromonosporaceae</taxon>
        <taxon>Actinoplanes</taxon>
    </lineage>
</organism>
<dbReference type="PANTHER" id="PTHR35797">
    <property type="entry name" value="PROTEASE-RELATED"/>
    <property type="match status" value="1"/>
</dbReference>
<feature type="transmembrane region" description="Helical" evidence="1">
    <location>
        <begin position="39"/>
        <end position="59"/>
    </location>
</feature>
<proteinExistence type="predicted"/>
<keyword evidence="4" id="KW-1185">Reference proteome</keyword>
<feature type="transmembrane region" description="Helical" evidence="1">
    <location>
        <begin position="204"/>
        <end position="226"/>
    </location>
</feature>
<dbReference type="EMBL" id="BOMH01000063">
    <property type="protein sequence ID" value="GID69556.1"/>
    <property type="molecule type" value="Genomic_DNA"/>
</dbReference>
<dbReference type="GO" id="GO:0004175">
    <property type="term" value="F:endopeptidase activity"/>
    <property type="evidence" value="ECO:0007669"/>
    <property type="project" value="UniProtKB-ARBA"/>
</dbReference>
<sequence length="275" mass="29174">MKTGRVFRRLPDRAAALIFVILVLGVSLGTARVLDGLVLAVSPLLVTLVMLLVVTREGWTRDGWRRLGTGRLGLRDWPVTLVTTAGVSVLAAAGVVVCGLARFVTPGGAWLSDALVLCVTGPVLAFAEEAGWRGYLLPRLLWLGEGAALLVGGVVWAGWHLPYILFTPNYHHDGNRALVLALFTGSVLAFSALLGRLRLRSDSLWPAVLGHFAHNATFAWIGTYAISTTHPIVANEYLAGDTGLFVLLGTAFCALLLGQQLFPGTASSTAPDPSA</sequence>
<feature type="transmembrane region" description="Helical" evidence="1">
    <location>
        <begin position="140"/>
        <end position="159"/>
    </location>
</feature>
<dbReference type="Proteomes" id="UP000619479">
    <property type="component" value="Unassembled WGS sequence"/>
</dbReference>
<keyword evidence="1" id="KW-1133">Transmembrane helix</keyword>